<dbReference type="PROSITE" id="PS50932">
    <property type="entry name" value="HTH_LACI_2"/>
    <property type="match status" value="1"/>
</dbReference>
<evidence type="ECO:0000259" key="4">
    <source>
        <dbReference type="PROSITE" id="PS50932"/>
    </source>
</evidence>
<dbReference type="SUPFAM" id="SSF47413">
    <property type="entry name" value="lambda repressor-like DNA-binding domains"/>
    <property type="match status" value="1"/>
</dbReference>
<feature type="domain" description="HTH lacI-type" evidence="4">
    <location>
        <begin position="5"/>
        <end position="60"/>
    </location>
</feature>
<evidence type="ECO:0000256" key="3">
    <source>
        <dbReference type="ARBA" id="ARBA00023163"/>
    </source>
</evidence>
<evidence type="ECO:0000313" key="6">
    <source>
        <dbReference type="Proteomes" id="UP000253490"/>
    </source>
</evidence>
<dbReference type="EMBL" id="QNRX01000010">
    <property type="protein sequence ID" value="RBP63310.1"/>
    <property type="molecule type" value="Genomic_DNA"/>
</dbReference>
<evidence type="ECO:0000256" key="2">
    <source>
        <dbReference type="ARBA" id="ARBA00023125"/>
    </source>
</evidence>
<dbReference type="RefSeq" id="WP_113920828.1">
    <property type="nucleotide sequence ID" value="NZ_CALNCS010000162.1"/>
</dbReference>
<evidence type="ECO:0000256" key="1">
    <source>
        <dbReference type="ARBA" id="ARBA00023015"/>
    </source>
</evidence>
<dbReference type="InterPro" id="IPR028082">
    <property type="entry name" value="Peripla_BP_I"/>
</dbReference>
<gene>
    <name evidence="5" type="ORF">DES36_11053</name>
</gene>
<sequence>MKPKVTIKEIAKECGVSITTVSRVMNNIEGSCSLETENKIKTAIKKLGYHPNPVARSLVTKRTNIIGIIIPDISNFFFQDFAKGAEKILNKKKYRLVLCSTEGSKDKEDSFLLSLSNGFADGIIVTTQNAEEEDDNIVYLNNKKFPIIAVERYGEIIKDVASVTLDNAMGLYLAMKSLVENGHEKIAFIAGPENAHNANLRKAGYLKAIHDFNLKMDEDLIIHGDYKIESGYQCMKDLLKNKKFTAFVAANDLMAIGACRAIREAGMSIPEDISAIGFDGTILAELHQPPLTTISIHGEEMGKIAATNLIKLIEGKKLKQKHEIVKSEIKQGGSVKKLNKVSV</sequence>
<dbReference type="InterPro" id="IPR010982">
    <property type="entry name" value="Lambda_DNA-bd_dom_sf"/>
</dbReference>
<dbReference type="Gene3D" id="3.40.50.2300">
    <property type="match status" value="2"/>
</dbReference>
<reference evidence="5 6" key="1">
    <citation type="submission" date="2018-06" db="EMBL/GenBank/DDBJ databases">
        <title>Genomic Encyclopedia of Type Strains, Phase IV (KMG-IV): sequencing the most valuable type-strain genomes for metagenomic binning, comparative biology and taxonomic classification.</title>
        <authorList>
            <person name="Goeker M."/>
        </authorList>
    </citation>
    <scope>NUCLEOTIDE SEQUENCE [LARGE SCALE GENOMIC DNA]</scope>
    <source>
        <strain evidence="5 6">DSM 22112</strain>
    </source>
</reference>
<dbReference type="AlphaFoldDB" id="A0A366I518"/>
<dbReference type="CDD" id="cd06267">
    <property type="entry name" value="PBP1_LacI_sugar_binding-like"/>
    <property type="match status" value="1"/>
</dbReference>
<accession>A0A366I518</accession>
<dbReference type="Pfam" id="PF13377">
    <property type="entry name" value="Peripla_BP_3"/>
    <property type="match status" value="1"/>
</dbReference>
<dbReference type="GO" id="GO:0000976">
    <property type="term" value="F:transcription cis-regulatory region binding"/>
    <property type="evidence" value="ECO:0007669"/>
    <property type="project" value="TreeGrafter"/>
</dbReference>
<organism evidence="5 6">
    <name type="scientific">Alkalibaculum bacchi</name>
    <dbReference type="NCBI Taxonomy" id="645887"/>
    <lineage>
        <taxon>Bacteria</taxon>
        <taxon>Bacillati</taxon>
        <taxon>Bacillota</taxon>
        <taxon>Clostridia</taxon>
        <taxon>Eubacteriales</taxon>
        <taxon>Eubacteriaceae</taxon>
        <taxon>Alkalibaculum</taxon>
    </lineage>
</organism>
<comment type="caution">
    <text evidence="5">The sequence shown here is derived from an EMBL/GenBank/DDBJ whole genome shotgun (WGS) entry which is preliminary data.</text>
</comment>
<evidence type="ECO:0000313" key="5">
    <source>
        <dbReference type="EMBL" id="RBP63310.1"/>
    </source>
</evidence>
<keyword evidence="2" id="KW-0238">DNA-binding</keyword>
<dbReference type="PANTHER" id="PTHR30146">
    <property type="entry name" value="LACI-RELATED TRANSCRIPTIONAL REPRESSOR"/>
    <property type="match status" value="1"/>
</dbReference>
<dbReference type="CDD" id="cd01392">
    <property type="entry name" value="HTH_LacI"/>
    <property type="match status" value="1"/>
</dbReference>
<dbReference type="Pfam" id="PF00356">
    <property type="entry name" value="LacI"/>
    <property type="match status" value="1"/>
</dbReference>
<dbReference type="OrthoDB" id="1776574at2"/>
<name>A0A366I518_9FIRM</name>
<dbReference type="PANTHER" id="PTHR30146:SF109">
    <property type="entry name" value="HTH-TYPE TRANSCRIPTIONAL REGULATOR GALS"/>
    <property type="match status" value="1"/>
</dbReference>
<keyword evidence="6" id="KW-1185">Reference proteome</keyword>
<dbReference type="GO" id="GO:0003700">
    <property type="term" value="F:DNA-binding transcription factor activity"/>
    <property type="evidence" value="ECO:0007669"/>
    <property type="project" value="TreeGrafter"/>
</dbReference>
<dbReference type="PRINTS" id="PR00036">
    <property type="entry name" value="HTHLACI"/>
</dbReference>
<dbReference type="Proteomes" id="UP000253490">
    <property type="component" value="Unassembled WGS sequence"/>
</dbReference>
<keyword evidence="1" id="KW-0805">Transcription regulation</keyword>
<dbReference type="Gene3D" id="1.10.260.40">
    <property type="entry name" value="lambda repressor-like DNA-binding domains"/>
    <property type="match status" value="1"/>
</dbReference>
<dbReference type="InterPro" id="IPR046335">
    <property type="entry name" value="LacI/GalR-like_sensor"/>
</dbReference>
<keyword evidence="3" id="KW-0804">Transcription</keyword>
<dbReference type="InterPro" id="IPR000843">
    <property type="entry name" value="HTH_LacI"/>
</dbReference>
<dbReference type="SUPFAM" id="SSF53822">
    <property type="entry name" value="Periplasmic binding protein-like I"/>
    <property type="match status" value="1"/>
</dbReference>
<proteinExistence type="predicted"/>
<protein>
    <submittedName>
        <fullName evidence="5">LacI family transcriptional regulator</fullName>
    </submittedName>
</protein>
<dbReference type="SMART" id="SM00354">
    <property type="entry name" value="HTH_LACI"/>
    <property type="match status" value="1"/>
</dbReference>